<dbReference type="OrthoDB" id="9813630at2"/>
<dbReference type="PANTHER" id="PTHR39175:SF1">
    <property type="entry name" value="FAMILY PROTEIN, PUTATIVE (AFU_ORTHOLOGUE AFUA_3G15060)-RELATED"/>
    <property type="match status" value="1"/>
</dbReference>
<dbReference type="PANTHER" id="PTHR39175">
    <property type="entry name" value="FAMILY PROTEIN, PUTATIVE (AFU_ORTHOLOGUE AFUA_3G15060)-RELATED"/>
    <property type="match status" value="1"/>
</dbReference>
<dbReference type="RefSeq" id="WP_105959614.1">
    <property type="nucleotide sequence ID" value="NZ_PVNS01000010.1"/>
</dbReference>
<dbReference type="Pfam" id="PF00903">
    <property type="entry name" value="Glyoxalase"/>
    <property type="match status" value="1"/>
</dbReference>
<evidence type="ECO:0000313" key="3">
    <source>
        <dbReference type="Proteomes" id="UP000243650"/>
    </source>
</evidence>
<dbReference type="AlphaFoldDB" id="A0A2P6MFL6"/>
<keyword evidence="3" id="KW-1185">Reference proteome</keyword>
<evidence type="ECO:0000259" key="1">
    <source>
        <dbReference type="PROSITE" id="PS51819"/>
    </source>
</evidence>
<dbReference type="InterPro" id="IPR037523">
    <property type="entry name" value="VOC_core"/>
</dbReference>
<reference evidence="2 3" key="1">
    <citation type="submission" date="2018-03" db="EMBL/GenBank/DDBJ databases">
        <title>Bacillus urumqiensis sp. nov., a moderately haloalkaliphilic bacterium isolated from a salt lake.</title>
        <authorList>
            <person name="Zhao B."/>
            <person name="Liao Z."/>
        </authorList>
    </citation>
    <scope>NUCLEOTIDE SEQUENCE [LARGE SCALE GENOMIC DNA]</scope>
    <source>
        <strain evidence="2 3">BZ-SZ-XJ18</strain>
    </source>
</reference>
<organism evidence="2 3">
    <name type="scientific">Alkalicoccus urumqiensis</name>
    <name type="common">Bacillus urumqiensis</name>
    <dbReference type="NCBI Taxonomy" id="1548213"/>
    <lineage>
        <taxon>Bacteria</taxon>
        <taxon>Bacillati</taxon>
        <taxon>Bacillota</taxon>
        <taxon>Bacilli</taxon>
        <taxon>Bacillales</taxon>
        <taxon>Bacillaceae</taxon>
        <taxon>Alkalicoccus</taxon>
    </lineage>
</organism>
<protein>
    <submittedName>
        <fullName evidence="2">Glyoxalase</fullName>
    </submittedName>
</protein>
<sequence>MIRGIHHVQITISPGKEKEAEAFYCDILRLKKVEKPKALQGRGGFWLAAGELEIHVGTEDGVDRYATKGHVAYEVTDLEGWQDRLEKAGTTVISSVPIPGFDRFECRDPFGNRLELIQPRKD</sequence>
<comment type="caution">
    <text evidence="2">The sequence shown here is derived from an EMBL/GenBank/DDBJ whole genome shotgun (WGS) entry which is preliminary data.</text>
</comment>
<proteinExistence type="predicted"/>
<dbReference type="PROSITE" id="PS51819">
    <property type="entry name" value="VOC"/>
    <property type="match status" value="1"/>
</dbReference>
<accession>A0A2P6MFL6</accession>
<dbReference type="InterPro" id="IPR004360">
    <property type="entry name" value="Glyas_Fos-R_dOase_dom"/>
</dbReference>
<dbReference type="Gene3D" id="3.10.180.10">
    <property type="entry name" value="2,3-Dihydroxybiphenyl 1,2-Dioxygenase, domain 1"/>
    <property type="match status" value="1"/>
</dbReference>
<dbReference type="SUPFAM" id="SSF54593">
    <property type="entry name" value="Glyoxalase/Bleomycin resistance protein/Dihydroxybiphenyl dioxygenase"/>
    <property type="match status" value="1"/>
</dbReference>
<feature type="domain" description="VOC" evidence="1">
    <location>
        <begin position="4"/>
        <end position="119"/>
    </location>
</feature>
<dbReference type="InterPro" id="IPR029068">
    <property type="entry name" value="Glyas_Bleomycin-R_OHBP_Dase"/>
</dbReference>
<name>A0A2P6MFL6_ALKUR</name>
<dbReference type="EMBL" id="PVNS01000010">
    <property type="protein sequence ID" value="PRO65057.1"/>
    <property type="molecule type" value="Genomic_DNA"/>
</dbReference>
<evidence type="ECO:0000313" key="2">
    <source>
        <dbReference type="EMBL" id="PRO65057.1"/>
    </source>
</evidence>
<dbReference type="Proteomes" id="UP000243650">
    <property type="component" value="Unassembled WGS sequence"/>
</dbReference>
<gene>
    <name evidence="2" type="ORF">C6I21_11460</name>
</gene>